<reference evidence="1" key="1">
    <citation type="submission" date="2024-03" db="EMBL/GenBank/DDBJ databases">
        <title>Complete genome sequence of Mycoplasma gypis type strain B1/T1.</title>
        <authorList>
            <person name="Spergser J."/>
        </authorList>
    </citation>
    <scope>NUCLEOTIDE SEQUENCE [LARGE SCALE GENOMIC DNA]</scope>
    <source>
        <strain evidence="1">B1/T1</strain>
    </source>
</reference>
<gene>
    <name evidence="1" type="ORF">WG616_03375</name>
</gene>
<organism evidence="1 2">
    <name type="scientific">[Mycoplasma] gypis</name>
    <dbReference type="NCBI Taxonomy" id="92404"/>
    <lineage>
        <taxon>Bacteria</taxon>
        <taxon>Bacillati</taxon>
        <taxon>Mycoplasmatota</taxon>
        <taxon>Mycoplasmoidales</taxon>
        <taxon>Metamycoplasmataceae</taxon>
        <taxon>Metamycoplasma</taxon>
    </lineage>
</organism>
<dbReference type="EMBL" id="CP148066">
    <property type="protein sequence ID" value="WXL28378.1"/>
    <property type="molecule type" value="Genomic_DNA"/>
</dbReference>
<evidence type="ECO:0000313" key="2">
    <source>
        <dbReference type="Proteomes" id="UP001460679"/>
    </source>
</evidence>
<accession>A0ABZ2RMX4</accession>
<protein>
    <recommendedName>
        <fullName evidence="3">EAL domain-containing protein</fullName>
    </recommendedName>
</protein>
<dbReference type="NCBIfam" id="NF045955">
    <property type="entry name" value="MHO_4530_fam"/>
    <property type="match status" value="1"/>
</dbReference>
<evidence type="ECO:0008006" key="3">
    <source>
        <dbReference type="Google" id="ProtNLM"/>
    </source>
</evidence>
<dbReference type="Proteomes" id="UP001460679">
    <property type="component" value="Chromosome"/>
</dbReference>
<name>A0ABZ2RMX4_9BACT</name>
<keyword evidence="2" id="KW-1185">Reference proteome</keyword>
<proteinExistence type="predicted"/>
<sequence>MSLNIDLEQNRIKTVTNNTKKLNQVNIFKNNDFVHGAWISFDDFAKMFDEESKNLFLKTIKNWDNQRNIEMILNISQNGLKQKKYQLSFFLQEKSKIAFFSWNLQKNNTKTKIFLLKKPFAYSELKESFSIIYFLEDLKFFQRPELLTEIYKRLHKTKNVKFALSRQSNCVALHVVSKDKKELTKIFEKYQKTMRDIFDKKFATSVLFVKPNFNFQGLEQTRQKLFDFLSYTASEKRSFSELNFGDFAKEKIEYFDSLYKKNCNLILKRKFVDIQEEILNQESNVHSILHSFKVSNGDSSDEHLINVSSLKNEMINRIFPFETDDKKFEFIVMKDYEFMLFKEEEIKNNVNKINQHFVIYLSVLSNVKTLYKKIDETKNIGFKISIGLEFINENFFTLINEVKPEYIFISKTFMNKINNNEIFLEIANILNFCKNNKINVVLENLNVVKDFYKLSKINENFYYTKGEK</sequence>
<evidence type="ECO:0000313" key="1">
    <source>
        <dbReference type="EMBL" id="WXL28378.1"/>
    </source>
</evidence>